<protein>
    <submittedName>
        <fullName evidence="2">Uncharacterized protein</fullName>
    </submittedName>
</protein>
<proteinExistence type="predicted"/>
<dbReference type="AlphaFoldDB" id="A0A139AAY5"/>
<evidence type="ECO:0000313" key="2">
    <source>
        <dbReference type="EMBL" id="KXS13966.1"/>
    </source>
</evidence>
<sequence length="155" mass="16888">MSRLSRYRIMTESEDVSLERLDRTNAIPGISSSKKPVSACDQAGISLSSLGPRHISLRSIASSMSRNSTGALSSSGQAQTVSASPSSAKADDTEKDPPRQGINLALRTAILIQVIFKWVSSIISWVESETHFVHQRSGRRRCPDGDRLSQYAIVE</sequence>
<feature type="compositionally biased region" description="Basic and acidic residues" evidence="1">
    <location>
        <begin position="89"/>
        <end position="98"/>
    </location>
</feature>
<evidence type="ECO:0000256" key="1">
    <source>
        <dbReference type="SAM" id="MobiDB-lite"/>
    </source>
</evidence>
<organism evidence="2 3">
    <name type="scientific">Gonapodya prolifera (strain JEL478)</name>
    <name type="common">Monoblepharis prolifera</name>
    <dbReference type="NCBI Taxonomy" id="1344416"/>
    <lineage>
        <taxon>Eukaryota</taxon>
        <taxon>Fungi</taxon>
        <taxon>Fungi incertae sedis</taxon>
        <taxon>Chytridiomycota</taxon>
        <taxon>Chytridiomycota incertae sedis</taxon>
        <taxon>Monoblepharidomycetes</taxon>
        <taxon>Monoblepharidales</taxon>
        <taxon>Gonapodyaceae</taxon>
        <taxon>Gonapodya</taxon>
    </lineage>
</organism>
<keyword evidence="3" id="KW-1185">Reference proteome</keyword>
<reference evidence="2 3" key="1">
    <citation type="journal article" date="2015" name="Genome Biol. Evol.">
        <title>Phylogenomic analyses indicate that early fungi evolved digesting cell walls of algal ancestors of land plants.</title>
        <authorList>
            <person name="Chang Y."/>
            <person name="Wang S."/>
            <person name="Sekimoto S."/>
            <person name="Aerts A.L."/>
            <person name="Choi C."/>
            <person name="Clum A."/>
            <person name="LaButti K.M."/>
            <person name="Lindquist E.A."/>
            <person name="Yee Ngan C."/>
            <person name="Ohm R.A."/>
            <person name="Salamov A.A."/>
            <person name="Grigoriev I.V."/>
            <person name="Spatafora J.W."/>
            <person name="Berbee M.L."/>
        </authorList>
    </citation>
    <scope>NUCLEOTIDE SEQUENCE [LARGE SCALE GENOMIC DNA]</scope>
    <source>
        <strain evidence="2 3">JEL478</strain>
    </source>
</reference>
<gene>
    <name evidence="2" type="ORF">M427DRAFT_356283</name>
</gene>
<name>A0A139AAY5_GONPJ</name>
<evidence type="ECO:0000313" key="3">
    <source>
        <dbReference type="Proteomes" id="UP000070544"/>
    </source>
</evidence>
<dbReference type="EMBL" id="KQ965772">
    <property type="protein sequence ID" value="KXS13966.1"/>
    <property type="molecule type" value="Genomic_DNA"/>
</dbReference>
<feature type="compositionally biased region" description="Polar residues" evidence="1">
    <location>
        <begin position="66"/>
        <end position="87"/>
    </location>
</feature>
<dbReference type="Proteomes" id="UP000070544">
    <property type="component" value="Unassembled WGS sequence"/>
</dbReference>
<accession>A0A139AAY5</accession>
<feature type="region of interest" description="Disordered" evidence="1">
    <location>
        <begin position="66"/>
        <end position="99"/>
    </location>
</feature>